<dbReference type="HOGENOM" id="CLU_2052538_0_0_1"/>
<dbReference type="Proteomes" id="UP000014500">
    <property type="component" value="Unassembled WGS sequence"/>
</dbReference>
<reference evidence="2" key="2">
    <citation type="submission" date="2015-02" db="UniProtKB">
        <authorList>
            <consortium name="EnsemblMetazoa"/>
        </authorList>
    </citation>
    <scope>IDENTIFICATION</scope>
</reference>
<sequence>MHTGLDTDRDSEQNKHTTDDKAVEGIKAADLPDEYYSPILLSLLQFSTIIYPQGTDATIRTKNQENAYIIDCVLLTHIYIQYMLCGPDIAPSGQLCSPDTSAEPILFEHWSGLQSGHCPD</sequence>
<dbReference type="EnsemblMetazoa" id="SMAR002964-RA">
    <property type="protein sequence ID" value="SMAR002964-PA"/>
    <property type="gene ID" value="SMAR002964"/>
</dbReference>
<accession>T1IPL1</accession>
<reference evidence="3" key="1">
    <citation type="submission" date="2011-05" db="EMBL/GenBank/DDBJ databases">
        <authorList>
            <person name="Richards S.R."/>
            <person name="Qu J."/>
            <person name="Jiang H."/>
            <person name="Jhangiani S.N."/>
            <person name="Agravi P."/>
            <person name="Goodspeed R."/>
            <person name="Gross S."/>
            <person name="Mandapat C."/>
            <person name="Jackson L."/>
            <person name="Mathew T."/>
            <person name="Pu L."/>
            <person name="Thornton R."/>
            <person name="Saada N."/>
            <person name="Wilczek-Boney K.B."/>
            <person name="Lee S."/>
            <person name="Kovar C."/>
            <person name="Wu Y."/>
            <person name="Scherer S.E."/>
            <person name="Worley K.C."/>
            <person name="Muzny D.M."/>
            <person name="Gibbs R."/>
        </authorList>
    </citation>
    <scope>NUCLEOTIDE SEQUENCE</scope>
    <source>
        <strain evidence="3">Brora</strain>
    </source>
</reference>
<evidence type="ECO:0000313" key="2">
    <source>
        <dbReference type="EnsemblMetazoa" id="SMAR002964-PA"/>
    </source>
</evidence>
<proteinExistence type="predicted"/>
<protein>
    <submittedName>
        <fullName evidence="2">Uncharacterized protein</fullName>
    </submittedName>
</protein>
<dbReference type="AlphaFoldDB" id="T1IPL1"/>
<evidence type="ECO:0000256" key="1">
    <source>
        <dbReference type="SAM" id="MobiDB-lite"/>
    </source>
</evidence>
<organism evidence="2 3">
    <name type="scientific">Strigamia maritima</name>
    <name type="common">European centipede</name>
    <name type="synonym">Geophilus maritimus</name>
    <dbReference type="NCBI Taxonomy" id="126957"/>
    <lineage>
        <taxon>Eukaryota</taxon>
        <taxon>Metazoa</taxon>
        <taxon>Ecdysozoa</taxon>
        <taxon>Arthropoda</taxon>
        <taxon>Myriapoda</taxon>
        <taxon>Chilopoda</taxon>
        <taxon>Pleurostigmophora</taxon>
        <taxon>Geophilomorpha</taxon>
        <taxon>Linotaeniidae</taxon>
        <taxon>Strigamia</taxon>
    </lineage>
</organism>
<feature type="region of interest" description="Disordered" evidence="1">
    <location>
        <begin position="1"/>
        <end position="22"/>
    </location>
</feature>
<dbReference type="EMBL" id="JH431264">
    <property type="status" value="NOT_ANNOTATED_CDS"/>
    <property type="molecule type" value="Genomic_DNA"/>
</dbReference>
<evidence type="ECO:0000313" key="3">
    <source>
        <dbReference type="Proteomes" id="UP000014500"/>
    </source>
</evidence>
<name>T1IPL1_STRMM</name>
<keyword evidence="3" id="KW-1185">Reference proteome</keyword>